<evidence type="ECO:0000313" key="8">
    <source>
        <dbReference type="Proteomes" id="UP000077755"/>
    </source>
</evidence>
<dbReference type="GO" id="GO:0030154">
    <property type="term" value="P:cell differentiation"/>
    <property type="evidence" value="ECO:0007669"/>
    <property type="project" value="UniProtKB-KW"/>
</dbReference>
<dbReference type="PANTHER" id="PTHR34359">
    <property type="entry name" value="CLAVATA3/ESR (CLE)-RELATED PROTEIN 10"/>
    <property type="match status" value="1"/>
</dbReference>
<dbReference type="PANTHER" id="PTHR34359:SF5">
    <property type="entry name" value="CLAVATA3_ESR (CLE)-RELATED PROTEIN 9"/>
    <property type="match status" value="1"/>
</dbReference>
<comment type="similarity">
    <text evidence="1">Belongs to the CLV3/ESR signal peptide family.</text>
</comment>
<evidence type="ECO:0000256" key="3">
    <source>
        <dbReference type="ARBA" id="ARBA00022782"/>
    </source>
</evidence>
<evidence type="ECO:0000256" key="4">
    <source>
        <dbReference type="ARBA" id="ARBA00023278"/>
    </source>
</evidence>
<feature type="region of interest" description="Disordered" evidence="5">
    <location>
        <begin position="47"/>
        <end position="91"/>
    </location>
</feature>
<keyword evidence="6" id="KW-0732">Signal</keyword>
<accession>A0AAF1B0W9</accession>
<reference evidence="7" key="2">
    <citation type="submission" date="2022-03" db="EMBL/GenBank/DDBJ databases">
        <title>Draft title - Genomic analysis of global carrot germplasm unveils the trajectory of domestication and the origin of high carotenoid orange carrot.</title>
        <authorList>
            <person name="Iorizzo M."/>
            <person name="Ellison S."/>
            <person name="Senalik D."/>
            <person name="Macko-Podgorni A."/>
            <person name="Grzebelus D."/>
            <person name="Bostan H."/>
            <person name="Rolling W."/>
            <person name="Curaba J."/>
            <person name="Simon P."/>
        </authorList>
    </citation>
    <scope>NUCLEOTIDE SEQUENCE</scope>
    <source>
        <tissue evidence="7">Leaf</tissue>
    </source>
</reference>
<evidence type="ECO:0000256" key="1">
    <source>
        <dbReference type="ARBA" id="ARBA00005416"/>
    </source>
</evidence>
<proteinExistence type="inferred from homology"/>
<evidence type="ECO:0000313" key="7">
    <source>
        <dbReference type="EMBL" id="WOG99615.1"/>
    </source>
</evidence>
<evidence type="ECO:0000256" key="6">
    <source>
        <dbReference type="SAM" id="SignalP"/>
    </source>
</evidence>
<feature type="signal peptide" evidence="6">
    <location>
        <begin position="1"/>
        <end position="21"/>
    </location>
</feature>
<keyword evidence="2" id="KW-0217">Developmental protein</keyword>
<protein>
    <submittedName>
        <fullName evidence="7">Uncharacterized protein</fullName>
    </submittedName>
</protein>
<sequence>MQKTSASWILAALIFIFLVKTLHMEMSKPTQNGNPYQHTRFSRSMTGHVYGGKPSWDTRNDPTSSLQLDEIDPRFDTDTRMVPTGPNPLHN</sequence>
<keyword evidence="4" id="KW-0379">Hydroxylation</keyword>
<reference evidence="7" key="1">
    <citation type="journal article" date="2016" name="Nat. Genet.">
        <title>A high-quality carrot genome assembly provides new insights into carotenoid accumulation and asterid genome evolution.</title>
        <authorList>
            <person name="Iorizzo M."/>
            <person name="Ellison S."/>
            <person name="Senalik D."/>
            <person name="Zeng P."/>
            <person name="Satapoomin P."/>
            <person name="Huang J."/>
            <person name="Bowman M."/>
            <person name="Iovene M."/>
            <person name="Sanseverino W."/>
            <person name="Cavagnaro P."/>
            <person name="Yildiz M."/>
            <person name="Macko-Podgorni A."/>
            <person name="Moranska E."/>
            <person name="Grzebelus E."/>
            <person name="Grzebelus D."/>
            <person name="Ashrafi H."/>
            <person name="Zheng Z."/>
            <person name="Cheng S."/>
            <person name="Spooner D."/>
            <person name="Van Deynze A."/>
            <person name="Simon P."/>
        </authorList>
    </citation>
    <scope>NUCLEOTIDE SEQUENCE</scope>
    <source>
        <tissue evidence="7">Leaf</tissue>
    </source>
</reference>
<dbReference type="Proteomes" id="UP000077755">
    <property type="component" value="Chromosome 5"/>
</dbReference>
<dbReference type="InterPro" id="IPR039618">
    <property type="entry name" value="CLE9-13"/>
</dbReference>
<organism evidence="7 8">
    <name type="scientific">Daucus carota subsp. sativus</name>
    <name type="common">Carrot</name>
    <dbReference type="NCBI Taxonomy" id="79200"/>
    <lineage>
        <taxon>Eukaryota</taxon>
        <taxon>Viridiplantae</taxon>
        <taxon>Streptophyta</taxon>
        <taxon>Embryophyta</taxon>
        <taxon>Tracheophyta</taxon>
        <taxon>Spermatophyta</taxon>
        <taxon>Magnoliopsida</taxon>
        <taxon>eudicotyledons</taxon>
        <taxon>Gunneridae</taxon>
        <taxon>Pentapetalae</taxon>
        <taxon>asterids</taxon>
        <taxon>campanulids</taxon>
        <taxon>Apiales</taxon>
        <taxon>Apiaceae</taxon>
        <taxon>Apioideae</taxon>
        <taxon>Scandiceae</taxon>
        <taxon>Daucinae</taxon>
        <taxon>Daucus</taxon>
        <taxon>Daucus sect. Daucus</taxon>
    </lineage>
</organism>
<gene>
    <name evidence="7" type="ORF">DCAR_0518968</name>
</gene>
<keyword evidence="3" id="KW-0221">Differentiation</keyword>
<dbReference type="AlphaFoldDB" id="A0AAF1B0W9"/>
<dbReference type="EMBL" id="CP093347">
    <property type="protein sequence ID" value="WOG99615.1"/>
    <property type="molecule type" value="Genomic_DNA"/>
</dbReference>
<keyword evidence="8" id="KW-1185">Reference proteome</keyword>
<name>A0AAF1B0W9_DAUCS</name>
<evidence type="ECO:0000256" key="5">
    <source>
        <dbReference type="SAM" id="MobiDB-lite"/>
    </source>
</evidence>
<feature type="chain" id="PRO_5042031263" evidence="6">
    <location>
        <begin position="22"/>
        <end position="91"/>
    </location>
</feature>
<evidence type="ECO:0000256" key="2">
    <source>
        <dbReference type="ARBA" id="ARBA00022473"/>
    </source>
</evidence>